<name>A0A2S2QYZ2_9HEMI</name>
<evidence type="ECO:0000313" key="2">
    <source>
        <dbReference type="EMBL" id="MBY82750.1"/>
    </source>
</evidence>
<dbReference type="EMBL" id="GGMS01013547">
    <property type="protein sequence ID" value="MBY82750.1"/>
    <property type="molecule type" value="Transcribed_RNA"/>
</dbReference>
<dbReference type="AlphaFoldDB" id="A0A2S2QYZ2"/>
<feature type="transmembrane region" description="Helical" evidence="1">
    <location>
        <begin position="90"/>
        <end position="112"/>
    </location>
</feature>
<protein>
    <submittedName>
        <fullName evidence="2">Uncharacterized protein</fullName>
    </submittedName>
</protein>
<reference evidence="2" key="1">
    <citation type="submission" date="2018-04" db="EMBL/GenBank/DDBJ databases">
        <title>Transcriptome assembly of Sipha flava.</title>
        <authorList>
            <person name="Scully E.D."/>
            <person name="Geib S.M."/>
            <person name="Palmer N.A."/>
            <person name="Koch K."/>
            <person name="Bradshaw J."/>
            <person name="Heng-Moss T."/>
            <person name="Sarath G."/>
        </authorList>
    </citation>
    <scope>NUCLEOTIDE SEQUENCE</scope>
</reference>
<keyword evidence="1" id="KW-0812">Transmembrane</keyword>
<gene>
    <name evidence="2" type="ORF">g.105418</name>
</gene>
<proteinExistence type="predicted"/>
<organism evidence="2">
    <name type="scientific">Sipha flava</name>
    <name type="common">yellow sugarcane aphid</name>
    <dbReference type="NCBI Taxonomy" id="143950"/>
    <lineage>
        <taxon>Eukaryota</taxon>
        <taxon>Metazoa</taxon>
        <taxon>Ecdysozoa</taxon>
        <taxon>Arthropoda</taxon>
        <taxon>Hexapoda</taxon>
        <taxon>Insecta</taxon>
        <taxon>Pterygota</taxon>
        <taxon>Neoptera</taxon>
        <taxon>Paraneoptera</taxon>
        <taxon>Hemiptera</taxon>
        <taxon>Sternorrhyncha</taxon>
        <taxon>Aphidomorpha</taxon>
        <taxon>Aphidoidea</taxon>
        <taxon>Aphididae</taxon>
        <taxon>Sipha</taxon>
    </lineage>
</organism>
<keyword evidence="1" id="KW-1133">Transmembrane helix</keyword>
<sequence length="119" mass="14110">MIILMKLMDKMFDVESTDKYGKVVSWFKWTVSREIKGFNKVLNSFKIIDIKSEVLDVGLEAVMLAYDDQTRLYWIHNDLWGHIEFEVLPFLLYLSLLSVFCILKNLCMMLYVHQSIVHI</sequence>
<evidence type="ECO:0000256" key="1">
    <source>
        <dbReference type="SAM" id="Phobius"/>
    </source>
</evidence>
<keyword evidence="1" id="KW-0472">Membrane</keyword>
<accession>A0A2S2QYZ2</accession>